<protein>
    <recommendedName>
        <fullName evidence="1">ATP-dependent Clp protease adapter protein ClpS</fullName>
    </recommendedName>
</protein>
<dbReference type="NCBIfam" id="NF000668">
    <property type="entry name" value="PRK00033.1-1"/>
    <property type="match status" value="1"/>
</dbReference>
<keyword evidence="4" id="KW-0378">Hydrolase</keyword>
<proteinExistence type="inferred from homology"/>
<comment type="caution">
    <text evidence="4">The sequence shown here is derived from an EMBL/GenBank/DDBJ whole genome shotgun (WGS) entry which is preliminary data.</text>
</comment>
<dbReference type="Proteomes" id="UP000245590">
    <property type="component" value="Unassembled WGS sequence"/>
</dbReference>
<dbReference type="EMBL" id="QFKX01000006">
    <property type="protein sequence ID" value="PWH05258.1"/>
    <property type="molecule type" value="Genomic_DNA"/>
</dbReference>
<evidence type="ECO:0000256" key="1">
    <source>
        <dbReference type="HAMAP-Rule" id="MF_00302"/>
    </source>
</evidence>
<feature type="region of interest" description="Disordered" evidence="2">
    <location>
        <begin position="1"/>
        <end position="32"/>
    </location>
</feature>
<keyword evidence="5" id="KW-1185">Reference proteome</keyword>
<comment type="function">
    <text evidence="1">Involved in the modulation of the specificity of the ClpAP-mediated ATP-dependent protein degradation.</text>
</comment>
<dbReference type="GO" id="GO:0008233">
    <property type="term" value="F:peptidase activity"/>
    <property type="evidence" value="ECO:0007669"/>
    <property type="project" value="UniProtKB-KW"/>
</dbReference>
<dbReference type="InterPro" id="IPR014719">
    <property type="entry name" value="Ribosomal_bL12_C/ClpS-like"/>
</dbReference>
<dbReference type="Pfam" id="PF02617">
    <property type="entry name" value="ClpS"/>
    <property type="match status" value="1"/>
</dbReference>
<dbReference type="HAMAP" id="MF_00302">
    <property type="entry name" value="ClpS"/>
    <property type="match status" value="1"/>
</dbReference>
<dbReference type="InterPro" id="IPR003769">
    <property type="entry name" value="ClpS_core"/>
</dbReference>
<sequence length="123" mass="13983">MIQPRSARKEDAVEGHDPAIDPDRTSRPVGVLDPEEDSLLEGVDDGPWQTVVWNDPVNLQSYVVHVFRTYFGFSRSRAHQLMIQVHEQGRAVVSRGSRERVESDVQAMHSFGLRATLERTEED</sequence>
<accession>A0A2U2RHD2</accession>
<comment type="subunit">
    <text evidence="1">Binds to the N-terminal domain of the chaperone ClpA.</text>
</comment>
<evidence type="ECO:0000259" key="3">
    <source>
        <dbReference type="Pfam" id="PF02617"/>
    </source>
</evidence>
<feature type="domain" description="Adaptor protein ClpS core" evidence="3">
    <location>
        <begin position="47"/>
        <end position="116"/>
    </location>
</feature>
<dbReference type="GO" id="GO:0006508">
    <property type="term" value="P:proteolysis"/>
    <property type="evidence" value="ECO:0007669"/>
    <property type="project" value="UniProtKB-UniRule"/>
</dbReference>
<dbReference type="GO" id="GO:0030163">
    <property type="term" value="P:protein catabolic process"/>
    <property type="evidence" value="ECO:0007669"/>
    <property type="project" value="InterPro"/>
</dbReference>
<dbReference type="OrthoDB" id="162238at2"/>
<comment type="similarity">
    <text evidence="1">Belongs to the ClpS family.</text>
</comment>
<feature type="compositionally biased region" description="Basic and acidic residues" evidence="2">
    <location>
        <begin position="7"/>
        <end position="26"/>
    </location>
</feature>
<reference evidence="4 5" key="1">
    <citation type="submission" date="2018-05" db="EMBL/GenBank/DDBJ databases">
        <title>Brachybacterium sp. M1HQ-2T, whole genome shotgun sequence.</title>
        <authorList>
            <person name="Tuo L."/>
        </authorList>
    </citation>
    <scope>NUCLEOTIDE SEQUENCE [LARGE SCALE GENOMIC DNA]</scope>
    <source>
        <strain evidence="4 5">M1HQ-2</strain>
    </source>
</reference>
<dbReference type="SUPFAM" id="SSF54736">
    <property type="entry name" value="ClpS-like"/>
    <property type="match status" value="1"/>
</dbReference>
<dbReference type="Gene3D" id="3.30.1390.10">
    <property type="match status" value="1"/>
</dbReference>
<evidence type="ECO:0000256" key="2">
    <source>
        <dbReference type="SAM" id="MobiDB-lite"/>
    </source>
</evidence>
<dbReference type="InterPro" id="IPR022935">
    <property type="entry name" value="ClpS"/>
</dbReference>
<gene>
    <name evidence="1" type="primary">clpS</name>
    <name evidence="4" type="ORF">DEO23_14375</name>
</gene>
<keyword evidence="4" id="KW-0645">Protease</keyword>
<organism evidence="4 5">
    <name type="scientific">Brachybacterium endophyticum</name>
    <dbReference type="NCBI Taxonomy" id="2182385"/>
    <lineage>
        <taxon>Bacteria</taxon>
        <taxon>Bacillati</taxon>
        <taxon>Actinomycetota</taxon>
        <taxon>Actinomycetes</taxon>
        <taxon>Micrococcales</taxon>
        <taxon>Dermabacteraceae</taxon>
        <taxon>Brachybacterium</taxon>
    </lineage>
</organism>
<dbReference type="AlphaFoldDB" id="A0A2U2RHD2"/>
<evidence type="ECO:0000313" key="5">
    <source>
        <dbReference type="Proteomes" id="UP000245590"/>
    </source>
</evidence>
<name>A0A2U2RHD2_9MICO</name>
<evidence type="ECO:0000313" key="4">
    <source>
        <dbReference type="EMBL" id="PWH05258.1"/>
    </source>
</evidence>